<proteinExistence type="predicted"/>
<gene>
    <name evidence="1" type="ORF">DICVIV_10439</name>
</gene>
<sequence>MKNKFLYCVNYETENVEKWNAKMKMGMLMPQSLLVTTLDKKLSVLSTCIVEYAKDYLRTRFFELHLLLMLIEKHYILYKLENYLCPPSPSAFSVFHFSPGWNWINTSCTVPTKNGTPDRVLVEGGRLISYYRTRNLDTGCNFHDEASSCSCTKINVEKWNAKMKMGMEIKMFWSNPVWPRELYDFLPTRSHVGFRKEERLEQRSRLSSHYMELQSCTVAI</sequence>
<protein>
    <submittedName>
        <fullName evidence="1">Uncharacterized protein</fullName>
    </submittedName>
</protein>
<dbReference type="AlphaFoldDB" id="A0A0D8XIH4"/>
<accession>A0A0D8XIH4</accession>
<dbReference type="Proteomes" id="UP000053766">
    <property type="component" value="Unassembled WGS sequence"/>
</dbReference>
<dbReference type="EMBL" id="KN716549">
    <property type="protein sequence ID" value="KJH43552.1"/>
    <property type="molecule type" value="Genomic_DNA"/>
</dbReference>
<reference evidence="1 2" key="1">
    <citation type="submission" date="2013-11" db="EMBL/GenBank/DDBJ databases">
        <title>Draft genome of the bovine lungworm Dictyocaulus viviparus.</title>
        <authorList>
            <person name="Mitreva M."/>
        </authorList>
    </citation>
    <scope>NUCLEOTIDE SEQUENCE [LARGE SCALE GENOMIC DNA]</scope>
    <source>
        <strain evidence="1 2">HannoverDv2000</strain>
    </source>
</reference>
<name>A0A0D8XIH4_DICVI</name>
<evidence type="ECO:0000313" key="1">
    <source>
        <dbReference type="EMBL" id="KJH43552.1"/>
    </source>
</evidence>
<reference evidence="2" key="2">
    <citation type="journal article" date="2016" name="Sci. Rep.">
        <title>Dictyocaulus viviparus genome, variome and transcriptome elucidate lungworm biology and support future intervention.</title>
        <authorList>
            <person name="McNulty S.N."/>
            <person name="Strube C."/>
            <person name="Rosa B.A."/>
            <person name="Martin J.C."/>
            <person name="Tyagi R."/>
            <person name="Choi Y.J."/>
            <person name="Wang Q."/>
            <person name="Hallsworth Pepin K."/>
            <person name="Zhang X."/>
            <person name="Ozersky P."/>
            <person name="Wilson R.K."/>
            <person name="Sternberg P.W."/>
            <person name="Gasser R.B."/>
            <person name="Mitreva M."/>
        </authorList>
    </citation>
    <scope>NUCLEOTIDE SEQUENCE [LARGE SCALE GENOMIC DNA]</scope>
    <source>
        <strain evidence="2">HannoverDv2000</strain>
    </source>
</reference>
<organism evidence="1 2">
    <name type="scientific">Dictyocaulus viviparus</name>
    <name type="common">Bovine lungworm</name>
    <dbReference type="NCBI Taxonomy" id="29172"/>
    <lineage>
        <taxon>Eukaryota</taxon>
        <taxon>Metazoa</taxon>
        <taxon>Ecdysozoa</taxon>
        <taxon>Nematoda</taxon>
        <taxon>Chromadorea</taxon>
        <taxon>Rhabditida</taxon>
        <taxon>Rhabditina</taxon>
        <taxon>Rhabditomorpha</taxon>
        <taxon>Strongyloidea</taxon>
        <taxon>Metastrongylidae</taxon>
        <taxon>Dictyocaulus</taxon>
    </lineage>
</organism>
<keyword evidence="2" id="KW-1185">Reference proteome</keyword>
<evidence type="ECO:0000313" key="2">
    <source>
        <dbReference type="Proteomes" id="UP000053766"/>
    </source>
</evidence>